<dbReference type="Proteomes" id="UP000237347">
    <property type="component" value="Unassembled WGS sequence"/>
</dbReference>
<dbReference type="EMBL" id="PKMF04000025">
    <property type="protein sequence ID" value="KAK7857673.1"/>
    <property type="molecule type" value="Genomic_DNA"/>
</dbReference>
<dbReference type="InterPro" id="IPR001220">
    <property type="entry name" value="Legume_lectin_dom"/>
</dbReference>
<feature type="domain" description="Legume lectin" evidence="4">
    <location>
        <begin position="64"/>
        <end position="118"/>
    </location>
</feature>
<sequence>MVIPTTMSLVSDLVYFKTNNSMIFTIIMLVSIAGYWLDGDRKNNGNRTKVFLDEKLNSGAIYRVWIEHFNSQLRKPLIKVDFDLSKVFLDEMYIGLCALMGQLIENHQILSWSFSNSEFT</sequence>
<proteinExistence type="inferred from homology"/>
<comment type="caution">
    <text evidence="5">The sequence shown here is derived from an EMBL/GenBank/DDBJ whole genome shotgun (WGS) entry which is preliminary data.</text>
</comment>
<organism evidence="5 7">
    <name type="scientific">Quercus suber</name>
    <name type="common">Cork oak</name>
    <dbReference type="NCBI Taxonomy" id="58331"/>
    <lineage>
        <taxon>Eukaryota</taxon>
        <taxon>Viridiplantae</taxon>
        <taxon>Streptophyta</taxon>
        <taxon>Embryophyta</taxon>
        <taxon>Tracheophyta</taxon>
        <taxon>Spermatophyta</taxon>
        <taxon>Magnoliopsida</taxon>
        <taxon>eudicotyledons</taxon>
        <taxon>Gunneridae</taxon>
        <taxon>Pentapetalae</taxon>
        <taxon>rosids</taxon>
        <taxon>fabids</taxon>
        <taxon>Fagales</taxon>
        <taxon>Fagaceae</taxon>
        <taxon>Quercus</taxon>
    </lineage>
</organism>
<evidence type="ECO:0000256" key="2">
    <source>
        <dbReference type="ARBA" id="ARBA00022734"/>
    </source>
</evidence>
<comment type="similarity">
    <text evidence="1">Belongs to the leguminous lectin family.</text>
</comment>
<keyword evidence="3" id="KW-0812">Transmembrane</keyword>
<reference evidence="5 7" key="2">
    <citation type="journal article" date="2018" name="Sci. Data">
        <title>The draft genome sequence of cork oak.</title>
        <authorList>
            <person name="Ramos A.M."/>
            <person name="Usie A."/>
            <person name="Barbosa P."/>
            <person name="Barros P.M."/>
            <person name="Capote T."/>
            <person name="Chaves I."/>
            <person name="Simoes F."/>
            <person name="Abreu I."/>
            <person name="Carrasquinho I."/>
            <person name="Faro C."/>
            <person name="Guimaraes J.B."/>
            <person name="Mendonca D."/>
            <person name="Nobrega F."/>
            <person name="Rodrigues L."/>
            <person name="Saibo N.J.M."/>
            <person name="Varela M.C."/>
            <person name="Egas C."/>
            <person name="Matos J."/>
            <person name="Miguel C.M."/>
            <person name="Oliveira M.M."/>
            <person name="Ricardo C.P."/>
            <person name="Goncalves S."/>
        </authorList>
    </citation>
    <scope>NUCLEOTIDE SEQUENCE [LARGE SCALE GENOMIC DNA]</scope>
    <source>
        <strain evidence="7">cv. HL8</strain>
        <strain evidence="5">HL8</strain>
    </source>
</reference>
<reference evidence="5" key="3">
    <citation type="submission" date="2023-07" db="EMBL/GenBank/DDBJ databases">
        <title>An improved reference 1 genome and first organelle genomes of Quercus suber.</title>
        <authorList>
            <consortium name="Genosuber Consortium"/>
            <person name="Usie A."/>
            <person name="Serra O."/>
            <person name="Barros P."/>
        </authorList>
    </citation>
    <scope>NUCLEOTIDE SEQUENCE</scope>
    <source>
        <strain evidence="5">HL8</strain>
        <tissue evidence="5">Leaves</tissue>
    </source>
</reference>
<keyword evidence="3" id="KW-0472">Membrane</keyword>
<dbReference type="PANTHER" id="PTHR32401:SF38">
    <property type="entry name" value="LECTIN-LIKE PROTEIN"/>
    <property type="match status" value="1"/>
</dbReference>
<dbReference type="GO" id="GO:0030246">
    <property type="term" value="F:carbohydrate binding"/>
    <property type="evidence" value="ECO:0007669"/>
    <property type="project" value="UniProtKB-KW"/>
</dbReference>
<evidence type="ECO:0000256" key="3">
    <source>
        <dbReference type="SAM" id="Phobius"/>
    </source>
</evidence>
<dbReference type="EMBL" id="PKMF04000025">
    <property type="protein sequence ID" value="KAK7857620.1"/>
    <property type="molecule type" value="Genomic_DNA"/>
</dbReference>
<dbReference type="InterPro" id="IPR013320">
    <property type="entry name" value="ConA-like_dom_sf"/>
</dbReference>
<dbReference type="AlphaFoldDB" id="A0AAW0M1T0"/>
<dbReference type="SUPFAM" id="SSF49899">
    <property type="entry name" value="Concanavalin A-like lectins/glucanases"/>
    <property type="match status" value="1"/>
</dbReference>
<keyword evidence="7" id="KW-1185">Reference proteome</keyword>
<name>A0AAW0M1T0_QUESU</name>
<dbReference type="Pfam" id="PF00139">
    <property type="entry name" value="Lectin_legB"/>
    <property type="match status" value="1"/>
</dbReference>
<protein>
    <submittedName>
        <fullName evidence="5">Lectin-like protein</fullName>
    </submittedName>
</protein>
<dbReference type="Gene3D" id="2.60.120.200">
    <property type="match status" value="1"/>
</dbReference>
<accession>A0AAW0M1T0</accession>
<keyword evidence="2" id="KW-0430">Lectin</keyword>
<evidence type="ECO:0000256" key="1">
    <source>
        <dbReference type="ARBA" id="ARBA00007606"/>
    </source>
</evidence>
<dbReference type="InterPro" id="IPR050258">
    <property type="entry name" value="Leguminous_Lectin"/>
</dbReference>
<evidence type="ECO:0000313" key="6">
    <source>
        <dbReference type="EMBL" id="KAK7857673.1"/>
    </source>
</evidence>
<evidence type="ECO:0000313" key="5">
    <source>
        <dbReference type="EMBL" id="KAK7857620.1"/>
    </source>
</evidence>
<keyword evidence="3" id="KW-1133">Transmembrane helix</keyword>
<dbReference type="PANTHER" id="PTHR32401">
    <property type="entry name" value="CONCANAVALIN A-LIKE LECTIN FAMILY PROTEIN"/>
    <property type="match status" value="1"/>
</dbReference>
<reference evidence="5" key="1">
    <citation type="submission" date="2017-12" db="EMBL/GenBank/DDBJ databases">
        <authorList>
            <person name="Barbosa P."/>
            <person name="Usie A."/>
            <person name="Ramos A.M."/>
        </authorList>
    </citation>
    <scope>NUCLEOTIDE SEQUENCE</scope>
    <source>
        <strain evidence="5">HL8</strain>
        <tissue evidence="5">Leaves</tissue>
    </source>
</reference>
<evidence type="ECO:0000313" key="7">
    <source>
        <dbReference type="Proteomes" id="UP000237347"/>
    </source>
</evidence>
<evidence type="ECO:0000259" key="4">
    <source>
        <dbReference type="Pfam" id="PF00139"/>
    </source>
</evidence>
<feature type="transmembrane region" description="Helical" evidence="3">
    <location>
        <begin position="20"/>
        <end position="37"/>
    </location>
</feature>
<gene>
    <name evidence="5" type="ORF">CFP56_016509</name>
    <name evidence="6" type="ORF">CFP56_016510</name>
</gene>